<feature type="domain" description="Major facilitator superfamily (MFS) profile" evidence="8">
    <location>
        <begin position="68"/>
        <end position="501"/>
    </location>
</feature>
<feature type="transmembrane region" description="Helical" evidence="7">
    <location>
        <begin position="349"/>
        <end position="369"/>
    </location>
</feature>
<evidence type="ECO:0000256" key="4">
    <source>
        <dbReference type="ARBA" id="ARBA00022989"/>
    </source>
</evidence>
<dbReference type="Pfam" id="PF07690">
    <property type="entry name" value="MFS_1"/>
    <property type="match status" value="1"/>
</dbReference>
<dbReference type="Proteomes" id="UP001492380">
    <property type="component" value="Unassembled WGS sequence"/>
</dbReference>
<dbReference type="EMBL" id="JBBWRZ010000013">
    <property type="protein sequence ID" value="KAK8223880.1"/>
    <property type="molecule type" value="Genomic_DNA"/>
</dbReference>
<keyword evidence="5 7" id="KW-0472">Membrane</keyword>
<feature type="transmembrane region" description="Helical" evidence="7">
    <location>
        <begin position="310"/>
        <end position="329"/>
    </location>
</feature>
<evidence type="ECO:0000256" key="2">
    <source>
        <dbReference type="ARBA" id="ARBA00022448"/>
    </source>
</evidence>
<feature type="transmembrane region" description="Helical" evidence="7">
    <location>
        <begin position="135"/>
        <end position="153"/>
    </location>
</feature>
<keyword evidence="3 7" id="KW-0812">Transmembrane</keyword>
<feature type="transmembrane region" description="Helical" evidence="7">
    <location>
        <begin position="105"/>
        <end position="123"/>
    </location>
</feature>
<keyword evidence="2" id="KW-0813">Transport</keyword>
<evidence type="ECO:0000256" key="1">
    <source>
        <dbReference type="ARBA" id="ARBA00004141"/>
    </source>
</evidence>
<evidence type="ECO:0000256" key="7">
    <source>
        <dbReference type="SAM" id="Phobius"/>
    </source>
</evidence>
<feature type="transmembrane region" description="Helical" evidence="7">
    <location>
        <begin position="228"/>
        <end position="251"/>
    </location>
</feature>
<dbReference type="PANTHER" id="PTHR43791">
    <property type="entry name" value="PERMEASE-RELATED"/>
    <property type="match status" value="1"/>
</dbReference>
<dbReference type="SUPFAM" id="SSF103473">
    <property type="entry name" value="MFS general substrate transporter"/>
    <property type="match status" value="1"/>
</dbReference>
<comment type="subcellular location">
    <subcellularLocation>
        <location evidence="1">Membrane</location>
        <topology evidence="1">Multi-pass membrane protein</topology>
    </subcellularLocation>
</comment>
<feature type="transmembrane region" description="Helical" evidence="7">
    <location>
        <begin position="376"/>
        <end position="394"/>
    </location>
</feature>
<feature type="transmembrane region" description="Helical" evidence="7">
    <location>
        <begin position="64"/>
        <end position="81"/>
    </location>
</feature>
<dbReference type="Gene3D" id="1.20.1250.20">
    <property type="entry name" value="MFS general substrate transporter like domains"/>
    <property type="match status" value="2"/>
</dbReference>
<feature type="transmembrane region" description="Helical" evidence="7">
    <location>
        <begin position="473"/>
        <end position="495"/>
    </location>
</feature>
<evidence type="ECO:0000259" key="8">
    <source>
        <dbReference type="PROSITE" id="PS50850"/>
    </source>
</evidence>
<gene>
    <name evidence="9" type="ORF">HDK90DRAFT_544402</name>
</gene>
<keyword evidence="10" id="KW-1185">Reference proteome</keyword>
<reference evidence="9 10" key="1">
    <citation type="submission" date="2024-04" db="EMBL/GenBank/DDBJ databases">
        <title>Phyllosticta paracitricarpa is synonymous to the EU quarantine fungus P. citricarpa based on phylogenomic analyses.</title>
        <authorList>
            <consortium name="Lawrence Berkeley National Laboratory"/>
            <person name="Van Ingen-Buijs V.A."/>
            <person name="Van Westerhoven A.C."/>
            <person name="Haridas S."/>
            <person name="Skiadas P."/>
            <person name="Martin F."/>
            <person name="Groenewald J.Z."/>
            <person name="Crous P.W."/>
            <person name="Seidl M.F."/>
        </authorList>
    </citation>
    <scope>NUCLEOTIDE SEQUENCE [LARGE SCALE GENOMIC DNA]</scope>
    <source>
        <strain evidence="9 10">CBS 123374</strain>
    </source>
</reference>
<feature type="transmembrane region" description="Helical" evidence="7">
    <location>
        <begin position="165"/>
        <end position="187"/>
    </location>
</feature>
<dbReference type="PANTHER" id="PTHR43791:SF79">
    <property type="entry name" value="MAJOR FACILITATOR SUPERFAMILY (MFS) PROFILE DOMAIN-CONTAINING PROTEIN"/>
    <property type="match status" value="1"/>
</dbReference>
<feature type="compositionally biased region" description="Polar residues" evidence="6">
    <location>
        <begin position="1"/>
        <end position="15"/>
    </location>
</feature>
<proteinExistence type="predicted"/>
<keyword evidence="4 7" id="KW-1133">Transmembrane helix</keyword>
<dbReference type="InterPro" id="IPR020846">
    <property type="entry name" value="MFS_dom"/>
</dbReference>
<dbReference type="PROSITE" id="PS50850">
    <property type="entry name" value="MFS"/>
    <property type="match status" value="1"/>
</dbReference>
<dbReference type="InterPro" id="IPR036259">
    <property type="entry name" value="MFS_trans_sf"/>
</dbReference>
<evidence type="ECO:0000256" key="5">
    <source>
        <dbReference type="ARBA" id="ARBA00023136"/>
    </source>
</evidence>
<sequence length="532" mass="58528">MSIMDTSNSNSVSTKTRTDEPFSEKAQRVEHIENQQSLSNLSDDDAAFLASFTPEQKKKVIRKVDFRLVPMLLFLYLITYLDKTNVGNAKIEGLLPDLNMSDHQYNIALSVFFPPYILAEVPSNMLLQKFKRPSTYIGILVLGWGIVMVGTGFVKNFSELCVTRFLLGLFEAGFFPGAILIVSRWYLPNETQTRIALLYSSAASGGAFSGLLAFAIAKMDGVGGLEGWRWIFILEGILTVVMGALCFPLLIDSPALSGRWLTSDEMRYLDLRQRARAGDAPSNPDSEGSNNNKKVSHFDKSALWAVMSDWKMYLLILGSWSNAVPNYAMKFTMPAIVSSMGFSSARAQLLTIPPYACGAVSAYVVSVFADRYAWRMPFVVGPQVCVIVSFAILFGKAAEIASNIALAYFAVCLACIGMYPIFPGVNAWNVANQAGVAKRAISIGYLVCAGNIGGVIGSYIYKDNEAPRYPTGYGSSLAFGSAGLVAMLVLEYCLWTSNKRNARMSEDEMCERFSDDQLDKMGDRSPLYKYAL</sequence>
<feature type="compositionally biased region" description="Polar residues" evidence="6">
    <location>
        <begin position="283"/>
        <end position="293"/>
    </location>
</feature>
<protein>
    <submittedName>
        <fullName evidence="9">MFS transporter</fullName>
    </submittedName>
</protein>
<organism evidence="9 10">
    <name type="scientific">Phyllosticta capitalensis</name>
    <dbReference type="NCBI Taxonomy" id="121624"/>
    <lineage>
        <taxon>Eukaryota</taxon>
        <taxon>Fungi</taxon>
        <taxon>Dikarya</taxon>
        <taxon>Ascomycota</taxon>
        <taxon>Pezizomycotina</taxon>
        <taxon>Dothideomycetes</taxon>
        <taxon>Dothideomycetes incertae sedis</taxon>
        <taxon>Botryosphaeriales</taxon>
        <taxon>Phyllostictaceae</taxon>
        <taxon>Phyllosticta</taxon>
    </lineage>
</organism>
<evidence type="ECO:0000313" key="10">
    <source>
        <dbReference type="Proteomes" id="UP001492380"/>
    </source>
</evidence>
<feature type="transmembrane region" description="Helical" evidence="7">
    <location>
        <begin position="400"/>
        <end position="422"/>
    </location>
</feature>
<evidence type="ECO:0000313" key="9">
    <source>
        <dbReference type="EMBL" id="KAK8223880.1"/>
    </source>
</evidence>
<evidence type="ECO:0000256" key="6">
    <source>
        <dbReference type="SAM" id="MobiDB-lite"/>
    </source>
</evidence>
<name>A0ABR1YAA2_9PEZI</name>
<feature type="region of interest" description="Disordered" evidence="6">
    <location>
        <begin position="275"/>
        <end position="294"/>
    </location>
</feature>
<comment type="caution">
    <text evidence="9">The sequence shown here is derived from an EMBL/GenBank/DDBJ whole genome shotgun (WGS) entry which is preliminary data.</text>
</comment>
<feature type="region of interest" description="Disordered" evidence="6">
    <location>
        <begin position="1"/>
        <end position="24"/>
    </location>
</feature>
<accession>A0ABR1YAA2</accession>
<feature type="transmembrane region" description="Helical" evidence="7">
    <location>
        <begin position="196"/>
        <end position="216"/>
    </location>
</feature>
<dbReference type="InterPro" id="IPR011701">
    <property type="entry name" value="MFS"/>
</dbReference>
<evidence type="ECO:0000256" key="3">
    <source>
        <dbReference type="ARBA" id="ARBA00022692"/>
    </source>
</evidence>
<feature type="transmembrane region" description="Helical" evidence="7">
    <location>
        <begin position="443"/>
        <end position="461"/>
    </location>
</feature>